<gene>
    <name evidence="1" type="ORF">TNCV_3530761</name>
</gene>
<comment type="caution">
    <text evidence="1">The sequence shown here is derived from an EMBL/GenBank/DDBJ whole genome shotgun (WGS) entry which is preliminary data.</text>
</comment>
<evidence type="ECO:0000313" key="2">
    <source>
        <dbReference type="Proteomes" id="UP000887159"/>
    </source>
</evidence>
<protein>
    <submittedName>
        <fullName evidence="1">Uncharacterized protein</fullName>
    </submittedName>
</protein>
<evidence type="ECO:0000313" key="1">
    <source>
        <dbReference type="EMBL" id="GFY16072.1"/>
    </source>
</evidence>
<keyword evidence="2" id="KW-1185">Reference proteome</keyword>
<sequence>MLMSTSEVLRLNDMLKPQDKAGRLRGCLVCLRRPVIHLEGSCPSAEETAPSRTRKAGMLLPNLKDFLLKIYLMVMEIVSDLTVEGPPEVPVLLWST</sequence>
<proteinExistence type="predicted"/>
<reference evidence="1" key="1">
    <citation type="submission" date="2020-08" db="EMBL/GenBank/DDBJ databases">
        <title>Multicomponent nature underlies the extraordinary mechanical properties of spider dragline silk.</title>
        <authorList>
            <person name="Kono N."/>
            <person name="Nakamura H."/>
            <person name="Mori M."/>
            <person name="Yoshida Y."/>
            <person name="Ohtoshi R."/>
            <person name="Malay A.D."/>
            <person name="Moran D.A.P."/>
            <person name="Tomita M."/>
            <person name="Numata K."/>
            <person name="Arakawa K."/>
        </authorList>
    </citation>
    <scope>NUCLEOTIDE SEQUENCE</scope>
</reference>
<dbReference type="Proteomes" id="UP000887159">
    <property type="component" value="Unassembled WGS sequence"/>
</dbReference>
<accession>A0A8X6VF03</accession>
<dbReference type="EMBL" id="BMAU01021337">
    <property type="protein sequence ID" value="GFY16072.1"/>
    <property type="molecule type" value="Genomic_DNA"/>
</dbReference>
<dbReference type="AlphaFoldDB" id="A0A8X6VF03"/>
<organism evidence="1 2">
    <name type="scientific">Trichonephila clavipes</name>
    <name type="common">Golden silk orbweaver</name>
    <name type="synonym">Nephila clavipes</name>
    <dbReference type="NCBI Taxonomy" id="2585209"/>
    <lineage>
        <taxon>Eukaryota</taxon>
        <taxon>Metazoa</taxon>
        <taxon>Ecdysozoa</taxon>
        <taxon>Arthropoda</taxon>
        <taxon>Chelicerata</taxon>
        <taxon>Arachnida</taxon>
        <taxon>Araneae</taxon>
        <taxon>Araneomorphae</taxon>
        <taxon>Entelegynae</taxon>
        <taxon>Araneoidea</taxon>
        <taxon>Nephilidae</taxon>
        <taxon>Trichonephila</taxon>
    </lineage>
</organism>
<name>A0A8X6VF03_TRICX</name>